<dbReference type="AlphaFoldDB" id="A0A1Y4TUV0"/>
<reference evidence="9 10" key="1">
    <citation type="submission" date="2017-04" db="EMBL/GenBank/DDBJ databases">
        <title>Function of individual gut microbiota members based on whole genome sequencing of pure cultures obtained from chicken caecum.</title>
        <authorList>
            <person name="Medvecky M."/>
            <person name="Cejkova D."/>
            <person name="Polansky O."/>
            <person name="Karasova D."/>
            <person name="Kubasova T."/>
            <person name="Cizek A."/>
            <person name="Rychlik I."/>
        </authorList>
    </citation>
    <scope>NUCLEOTIDE SEQUENCE [LARGE SCALE GENOMIC DNA]</scope>
    <source>
        <strain evidence="9">An101</strain>
        <strain evidence="10">An115</strain>
    </source>
</reference>
<dbReference type="InterPro" id="IPR001227">
    <property type="entry name" value="Ac_transferase_dom_sf"/>
</dbReference>
<dbReference type="EMBL" id="NFLZ01000007">
    <property type="protein sequence ID" value="OUQ76801.1"/>
    <property type="molecule type" value="Genomic_DNA"/>
</dbReference>
<keyword evidence="1 4" id="KW-0808">Transferase</keyword>
<feature type="domain" description="Malonyl-CoA:ACP transacylase (MAT)" evidence="6">
    <location>
        <begin position="6"/>
        <end position="301"/>
    </location>
</feature>
<sequence>MKFGLLFSGQGAQRAGMGINFLADPLFKETVEIASEASGQDIVADFKSEHDELKKTVHVQPALVAFEAGIYRMLQRDLPDFNAAGMVGLSLGEYGAMIASKAISLKEGISLVSDRAKYMQEDADQVSSSMAALIKPDVDKVNAILTALQNTDQQVYFSNFNSPKQIVIGGEESAVKKAVQEINDQEAAKRAVELKVNGAFHTPLFNEASKKMHQRLANVSFAQVEIPVISNTTVKPFTDDWAEIMERQLAVPTHFGSCVQYLIDQVGIDATLEIGPGKTLSSFARQVDRKLEHYHIGNLTDYQKFIEEEHGIKK</sequence>
<name>A0A1Y4TUV0_9LACO</name>
<feature type="active site" evidence="5">
    <location>
        <position position="201"/>
    </location>
</feature>
<dbReference type="SUPFAM" id="SSF52151">
    <property type="entry name" value="FabD/lysophospholipase-like"/>
    <property type="match status" value="1"/>
</dbReference>
<comment type="similarity">
    <text evidence="4">Belongs to the fabD family.</text>
</comment>
<dbReference type="InterPro" id="IPR016036">
    <property type="entry name" value="Malonyl_transacylase_ACP-bd"/>
</dbReference>
<dbReference type="Gene3D" id="3.30.70.250">
    <property type="entry name" value="Malonyl-CoA ACP transacylase, ACP-binding"/>
    <property type="match status" value="1"/>
</dbReference>
<dbReference type="RefSeq" id="WP_087176169.1">
    <property type="nucleotide sequence ID" value="NZ_CANCWO010000033.1"/>
</dbReference>
<proteinExistence type="inferred from homology"/>
<evidence type="ECO:0000313" key="8">
    <source>
        <dbReference type="EMBL" id="OUQ76801.1"/>
    </source>
</evidence>
<evidence type="ECO:0000256" key="5">
    <source>
        <dbReference type="PIRSR" id="PIRSR000446-1"/>
    </source>
</evidence>
<dbReference type="Proteomes" id="UP000195859">
    <property type="component" value="Unassembled WGS sequence"/>
</dbReference>
<dbReference type="EC" id="2.3.1.39" evidence="4"/>
<keyword evidence="10" id="KW-1185">Reference proteome</keyword>
<protein>
    <recommendedName>
        <fullName evidence="4">Malonyl CoA-acyl carrier protein transacylase</fullName>
        <ecNumber evidence="4">2.3.1.39</ecNumber>
    </recommendedName>
</protein>
<dbReference type="InterPro" id="IPR016035">
    <property type="entry name" value="Acyl_Trfase/lysoPLipase"/>
</dbReference>
<reference evidence="8" key="2">
    <citation type="journal article" date="2018" name="BMC Genomics">
        <title>Whole genome sequencing and function prediction of 133 gut anaerobes isolated from chicken caecum in pure cultures.</title>
        <authorList>
            <person name="Medvecky M."/>
            <person name="Cejkova D."/>
            <person name="Polansky O."/>
            <person name="Karasova D."/>
            <person name="Kubasova T."/>
            <person name="Cizek A."/>
            <person name="Rychlik I."/>
        </authorList>
    </citation>
    <scope>NUCLEOTIDE SEQUENCE</scope>
    <source>
        <strain evidence="8">An101</strain>
        <strain evidence="7">An115</strain>
    </source>
</reference>
<dbReference type="Pfam" id="PF00698">
    <property type="entry name" value="Acyl_transf_1"/>
    <property type="match status" value="1"/>
</dbReference>
<accession>A0A1Y4TUV0</accession>
<evidence type="ECO:0000256" key="2">
    <source>
        <dbReference type="ARBA" id="ARBA00023315"/>
    </source>
</evidence>
<dbReference type="GO" id="GO:0006633">
    <property type="term" value="P:fatty acid biosynthetic process"/>
    <property type="evidence" value="ECO:0007669"/>
    <property type="project" value="TreeGrafter"/>
</dbReference>
<dbReference type="GO" id="GO:0004314">
    <property type="term" value="F:[acyl-carrier-protein] S-malonyltransferase activity"/>
    <property type="evidence" value="ECO:0007669"/>
    <property type="project" value="UniProtKB-EC"/>
</dbReference>
<dbReference type="EMBL" id="NFLS01000007">
    <property type="protein sequence ID" value="OUQ56722.1"/>
    <property type="molecule type" value="Genomic_DNA"/>
</dbReference>
<dbReference type="SMART" id="SM00827">
    <property type="entry name" value="PKS_AT"/>
    <property type="match status" value="1"/>
</dbReference>
<dbReference type="PANTHER" id="PTHR42681:SF1">
    <property type="entry name" value="MALONYL-COA-ACYL CARRIER PROTEIN TRANSACYLASE, MITOCHONDRIAL"/>
    <property type="match status" value="1"/>
</dbReference>
<gene>
    <name evidence="8" type="ORF">B5E44_04400</name>
    <name evidence="7" type="ORF">B5E59_04280</name>
</gene>
<dbReference type="GO" id="GO:0005829">
    <property type="term" value="C:cytosol"/>
    <property type="evidence" value="ECO:0007669"/>
    <property type="project" value="TreeGrafter"/>
</dbReference>
<evidence type="ECO:0000256" key="3">
    <source>
        <dbReference type="ARBA" id="ARBA00048462"/>
    </source>
</evidence>
<dbReference type="InterPro" id="IPR024925">
    <property type="entry name" value="Malonyl_CoA-ACP_transAc"/>
</dbReference>
<evidence type="ECO:0000313" key="10">
    <source>
        <dbReference type="Proteomes" id="UP000196293"/>
    </source>
</evidence>
<dbReference type="Gene3D" id="3.40.366.10">
    <property type="entry name" value="Malonyl-Coenzyme A Acyl Carrier Protein, domain 2"/>
    <property type="match status" value="1"/>
</dbReference>
<comment type="caution">
    <text evidence="8">The sequence shown here is derived from an EMBL/GenBank/DDBJ whole genome shotgun (WGS) entry which is preliminary data.</text>
</comment>
<dbReference type="PIRSF" id="PIRSF000446">
    <property type="entry name" value="Mct"/>
    <property type="match status" value="1"/>
</dbReference>
<dbReference type="PANTHER" id="PTHR42681">
    <property type="entry name" value="MALONYL-COA-ACYL CARRIER PROTEIN TRANSACYLASE, MITOCHONDRIAL"/>
    <property type="match status" value="1"/>
</dbReference>
<dbReference type="GeneID" id="78202759"/>
<comment type="catalytic activity">
    <reaction evidence="3 4">
        <text>holo-[ACP] + malonyl-CoA = malonyl-[ACP] + CoA</text>
        <dbReference type="Rhea" id="RHEA:41792"/>
        <dbReference type="Rhea" id="RHEA-COMP:9623"/>
        <dbReference type="Rhea" id="RHEA-COMP:9685"/>
        <dbReference type="ChEBI" id="CHEBI:57287"/>
        <dbReference type="ChEBI" id="CHEBI:57384"/>
        <dbReference type="ChEBI" id="CHEBI:64479"/>
        <dbReference type="ChEBI" id="CHEBI:78449"/>
        <dbReference type="EC" id="2.3.1.39"/>
    </reaction>
</comment>
<feature type="active site" evidence="5">
    <location>
        <position position="90"/>
    </location>
</feature>
<evidence type="ECO:0000313" key="9">
    <source>
        <dbReference type="Proteomes" id="UP000195859"/>
    </source>
</evidence>
<evidence type="ECO:0000313" key="7">
    <source>
        <dbReference type="EMBL" id="OUQ56722.1"/>
    </source>
</evidence>
<keyword evidence="2 4" id="KW-0012">Acyltransferase</keyword>
<dbReference type="Proteomes" id="UP000196293">
    <property type="component" value="Unassembled WGS sequence"/>
</dbReference>
<dbReference type="InterPro" id="IPR014043">
    <property type="entry name" value="Acyl_transferase_dom"/>
</dbReference>
<evidence type="ECO:0000256" key="4">
    <source>
        <dbReference type="PIRNR" id="PIRNR000446"/>
    </source>
</evidence>
<evidence type="ECO:0000256" key="1">
    <source>
        <dbReference type="ARBA" id="ARBA00022679"/>
    </source>
</evidence>
<organism evidence="8 9">
    <name type="scientific">Lactobacillus gallinarum</name>
    <dbReference type="NCBI Taxonomy" id="52242"/>
    <lineage>
        <taxon>Bacteria</taxon>
        <taxon>Bacillati</taxon>
        <taxon>Bacillota</taxon>
        <taxon>Bacilli</taxon>
        <taxon>Lactobacillales</taxon>
        <taxon>Lactobacillaceae</taxon>
        <taxon>Lactobacillus</taxon>
    </lineage>
</organism>
<dbReference type="InterPro" id="IPR050858">
    <property type="entry name" value="Mal-CoA-ACP_Trans/PKS_FabD"/>
</dbReference>
<evidence type="ECO:0000259" key="6">
    <source>
        <dbReference type="SMART" id="SM00827"/>
    </source>
</evidence>
<dbReference type="SUPFAM" id="SSF55048">
    <property type="entry name" value="Probable ACP-binding domain of malonyl-CoA ACP transacylase"/>
    <property type="match status" value="1"/>
</dbReference>